<dbReference type="PANTHER" id="PTHR43705">
    <property type="entry name" value="HYDROXYACYLGLUTATHIONE HYDROLASE"/>
    <property type="match status" value="1"/>
</dbReference>
<feature type="binding site" evidence="7">
    <location>
        <position position="59"/>
    </location>
    <ligand>
        <name>Zn(2+)</name>
        <dbReference type="ChEBI" id="CHEBI:29105"/>
        <label>2</label>
    </ligand>
</feature>
<evidence type="ECO:0000256" key="1">
    <source>
        <dbReference type="ARBA" id="ARBA00001623"/>
    </source>
</evidence>
<comment type="subunit">
    <text evidence="7">Monomer.</text>
</comment>
<dbReference type="PANTHER" id="PTHR43705:SF1">
    <property type="entry name" value="HYDROXYACYLGLUTATHIONE HYDROLASE GLOB"/>
    <property type="match status" value="1"/>
</dbReference>
<evidence type="ECO:0000256" key="6">
    <source>
        <dbReference type="ARBA" id="ARBA00022833"/>
    </source>
</evidence>
<dbReference type="InterPro" id="IPR032282">
    <property type="entry name" value="HAGH_C"/>
</dbReference>
<dbReference type="RefSeq" id="WP_028373506.1">
    <property type="nucleotide sequence ID" value="NZ_CAAAJD010000013.1"/>
</dbReference>
<evidence type="ECO:0000259" key="8">
    <source>
        <dbReference type="SMART" id="SM00849"/>
    </source>
</evidence>
<protein>
    <recommendedName>
        <fullName evidence="7">Hydroxyacylglutathione hydrolase</fullName>
        <ecNumber evidence="7">3.1.2.6</ecNumber>
    </recommendedName>
    <alternativeName>
        <fullName evidence="7">Glyoxalase II</fullName>
        <shortName evidence="7">Glx II</shortName>
    </alternativeName>
</protein>
<feature type="domain" description="Metallo-beta-lactamase" evidence="8">
    <location>
        <begin position="11"/>
        <end position="168"/>
    </location>
</feature>
<keyword evidence="5 7" id="KW-0378">Hydrolase</keyword>
<dbReference type="InterPro" id="IPR050110">
    <property type="entry name" value="Glyoxalase_II_hydrolase"/>
</dbReference>
<dbReference type="EC" id="3.1.2.6" evidence="7"/>
<dbReference type="PATRIC" id="fig|45067.4.peg.943"/>
<feature type="binding site" evidence="7">
    <location>
        <position position="111"/>
    </location>
    <ligand>
        <name>Zn(2+)</name>
        <dbReference type="ChEBI" id="CHEBI:29105"/>
        <label>1</label>
    </ligand>
</feature>
<gene>
    <name evidence="7 9" type="primary">gloB</name>
    <name evidence="9" type="ORF">Llan_0911</name>
</gene>
<keyword evidence="6 7" id="KW-0862">Zinc</keyword>
<dbReference type="OrthoDB" id="9802248at2"/>
<comment type="cofactor">
    <cofactor evidence="7">
        <name>Zn(2+)</name>
        <dbReference type="ChEBI" id="CHEBI:29105"/>
    </cofactor>
    <text evidence="7">Binds 2 Zn(2+) ions per subunit.</text>
</comment>
<comment type="caution">
    <text evidence="9">The sequence shown here is derived from an EMBL/GenBank/DDBJ whole genome shotgun (WGS) entry which is preliminary data.</text>
</comment>
<name>A0A0W0VT49_9GAMM</name>
<dbReference type="Proteomes" id="UP000054869">
    <property type="component" value="Unassembled WGS sequence"/>
</dbReference>
<feature type="binding site" evidence="7">
    <location>
        <position position="54"/>
    </location>
    <ligand>
        <name>Zn(2+)</name>
        <dbReference type="ChEBI" id="CHEBI:29105"/>
        <label>1</label>
    </ligand>
</feature>
<dbReference type="SUPFAM" id="SSF56281">
    <property type="entry name" value="Metallo-hydrolase/oxidoreductase"/>
    <property type="match status" value="1"/>
</dbReference>
<dbReference type="GO" id="GO:0019243">
    <property type="term" value="P:methylglyoxal catabolic process to D-lactate via S-lactoyl-glutathione"/>
    <property type="evidence" value="ECO:0007669"/>
    <property type="project" value="UniProtKB-UniRule"/>
</dbReference>
<evidence type="ECO:0000313" key="9">
    <source>
        <dbReference type="EMBL" id="KTD23412.1"/>
    </source>
</evidence>
<proteinExistence type="inferred from homology"/>
<dbReference type="SMART" id="SM00849">
    <property type="entry name" value="Lactamase_B"/>
    <property type="match status" value="1"/>
</dbReference>
<comment type="function">
    <text evidence="7">Thiolesterase that catalyzes the hydrolysis of S-D-lactoyl-glutathione to form glutathione and D-lactic acid.</text>
</comment>
<feature type="binding site" evidence="7">
    <location>
        <position position="130"/>
    </location>
    <ligand>
        <name>Zn(2+)</name>
        <dbReference type="ChEBI" id="CHEBI:29105"/>
        <label>2</label>
    </ligand>
</feature>
<dbReference type="eggNOG" id="COG0491">
    <property type="taxonomic scope" value="Bacteria"/>
</dbReference>
<dbReference type="UniPathway" id="UPA00619">
    <property type="reaction ID" value="UER00676"/>
</dbReference>
<dbReference type="STRING" id="45067.Llan_0911"/>
<dbReference type="EMBL" id="LNYI01000015">
    <property type="protein sequence ID" value="KTD23412.1"/>
    <property type="molecule type" value="Genomic_DNA"/>
</dbReference>
<dbReference type="Pfam" id="PF16123">
    <property type="entry name" value="HAGH_C"/>
    <property type="match status" value="1"/>
</dbReference>
<organism evidence="9 10">
    <name type="scientific">Legionella lansingensis</name>
    <dbReference type="NCBI Taxonomy" id="45067"/>
    <lineage>
        <taxon>Bacteria</taxon>
        <taxon>Pseudomonadati</taxon>
        <taxon>Pseudomonadota</taxon>
        <taxon>Gammaproteobacteria</taxon>
        <taxon>Legionellales</taxon>
        <taxon>Legionellaceae</taxon>
        <taxon>Legionella</taxon>
    </lineage>
</organism>
<dbReference type="NCBIfam" id="TIGR03413">
    <property type="entry name" value="GSH_gloB"/>
    <property type="match status" value="1"/>
</dbReference>
<sequence length="253" mass="28363">MSILPIPAFNDNYIWLITDETGNKAFCVDPGDARPVIDFVTQNSIELTTILLTHHHYDHIGGVPELIRFNPNIVVYGPLDPRISHITHPLTENTTLSIATCNFEVLNTPGHTSTHISLYEPSLGWLFCGDTLFSAGCGRVFDGTIAELHHSLQVLKALPADTNVFCAHEYTRQNLRFATLVEPDNLKIQNYAKELAKHNQCSLPSTMGLEREINPFLRTEEEDVIKYASLKGNKNLDSLSVFKQIRADKDTFS</sequence>
<evidence type="ECO:0000256" key="7">
    <source>
        <dbReference type="HAMAP-Rule" id="MF_01374"/>
    </source>
</evidence>
<evidence type="ECO:0000256" key="4">
    <source>
        <dbReference type="ARBA" id="ARBA00022723"/>
    </source>
</evidence>
<dbReference type="Pfam" id="PF00753">
    <property type="entry name" value="Lactamase_B"/>
    <property type="match status" value="1"/>
</dbReference>
<evidence type="ECO:0000256" key="2">
    <source>
        <dbReference type="ARBA" id="ARBA00004963"/>
    </source>
</evidence>
<comment type="catalytic activity">
    <reaction evidence="1 7">
        <text>an S-(2-hydroxyacyl)glutathione + H2O = a 2-hydroxy carboxylate + glutathione + H(+)</text>
        <dbReference type="Rhea" id="RHEA:21864"/>
        <dbReference type="ChEBI" id="CHEBI:15377"/>
        <dbReference type="ChEBI" id="CHEBI:15378"/>
        <dbReference type="ChEBI" id="CHEBI:57925"/>
        <dbReference type="ChEBI" id="CHEBI:58896"/>
        <dbReference type="ChEBI" id="CHEBI:71261"/>
        <dbReference type="EC" id="3.1.2.6"/>
    </reaction>
</comment>
<evidence type="ECO:0000256" key="3">
    <source>
        <dbReference type="ARBA" id="ARBA00006759"/>
    </source>
</evidence>
<accession>A0A0W0VT49</accession>
<dbReference type="HAMAP" id="MF_01374">
    <property type="entry name" value="Glyoxalase_2"/>
    <property type="match status" value="1"/>
</dbReference>
<dbReference type="InterPro" id="IPR017782">
    <property type="entry name" value="Hydroxyacylglutathione_Hdrlase"/>
</dbReference>
<dbReference type="Gene3D" id="3.60.15.10">
    <property type="entry name" value="Ribonuclease Z/Hydroxyacylglutathione hydrolase-like"/>
    <property type="match status" value="1"/>
</dbReference>
<dbReference type="GO" id="GO:0046872">
    <property type="term" value="F:metal ion binding"/>
    <property type="evidence" value="ECO:0007669"/>
    <property type="project" value="UniProtKB-KW"/>
</dbReference>
<dbReference type="GO" id="GO:0004416">
    <property type="term" value="F:hydroxyacylglutathione hydrolase activity"/>
    <property type="evidence" value="ECO:0007669"/>
    <property type="project" value="UniProtKB-UniRule"/>
</dbReference>
<dbReference type="InterPro" id="IPR036866">
    <property type="entry name" value="RibonucZ/Hydroxyglut_hydro"/>
</dbReference>
<feature type="binding site" evidence="7">
    <location>
        <position position="168"/>
    </location>
    <ligand>
        <name>Zn(2+)</name>
        <dbReference type="ChEBI" id="CHEBI:29105"/>
        <label>2</label>
    </ligand>
</feature>
<dbReference type="PIRSF" id="PIRSF005457">
    <property type="entry name" value="Glx"/>
    <property type="match status" value="1"/>
</dbReference>
<evidence type="ECO:0000313" key="10">
    <source>
        <dbReference type="Proteomes" id="UP000054869"/>
    </source>
</evidence>
<dbReference type="AlphaFoldDB" id="A0A0W0VT49"/>
<feature type="binding site" evidence="7">
    <location>
        <position position="130"/>
    </location>
    <ligand>
        <name>Zn(2+)</name>
        <dbReference type="ChEBI" id="CHEBI:29105"/>
        <label>1</label>
    </ligand>
</feature>
<dbReference type="InterPro" id="IPR035680">
    <property type="entry name" value="Clx_II_MBL"/>
</dbReference>
<feature type="binding site" evidence="7">
    <location>
        <position position="58"/>
    </location>
    <ligand>
        <name>Zn(2+)</name>
        <dbReference type="ChEBI" id="CHEBI:29105"/>
        <label>2</label>
    </ligand>
</feature>
<keyword evidence="4 7" id="KW-0479">Metal-binding</keyword>
<comment type="pathway">
    <text evidence="2 7">Secondary metabolite metabolism; methylglyoxal degradation; (R)-lactate from methylglyoxal: step 2/2.</text>
</comment>
<dbReference type="CDD" id="cd07723">
    <property type="entry name" value="hydroxyacylglutathione_hydrolase_MBL-fold"/>
    <property type="match status" value="1"/>
</dbReference>
<evidence type="ECO:0000256" key="5">
    <source>
        <dbReference type="ARBA" id="ARBA00022801"/>
    </source>
</evidence>
<comment type="similarity">
    <text evidence="3 7">Belongs to the metallo-beta-lactamase superfamily. Glyoxalase II family.</text>
</comment>
<feature type="binding site" evidence="7">
    <location>
        <position position="56"/>
    </location>
    <ligand>
        <name>Zn(2+)</name>
        <dbReference type="ChEBI" id="CHEBI:29105"/>
        <label>1</label>
    </ligand>
</feature>
<keyword evidence="10" id="KW-1185">Reference proteome</keyword>
<reference evidence="9 10" key="1">
    <citation type="submission" date="2015-11" db="EMBL/GenBank/DDBJ databases">
        <title>Genomic analysis of 38 Legionella species identifies large and diverse effector repertoires.</title>
        <authorList>
            <person name="Burstein D."/>
            <person name="Amaro F."/>
            <person name="Zusman T."/>
            <person name="Lifshitz Z."/>
            <person name="Cohen O."/>
            <person name="Gilbert J.A."/>
            <person name="Pupko T."/>
            <person name="Shuman H.A."/>
            <person name="Segal G."/>
        </authorList>
    </citation>
    <scope>NUCLEOTIDE SEQUENCE [LARGE SCALE GENOMIC DNA]</scope>
    <source>
        <strain evidence="9 10">ATCC 49751</strain>
    </source>
</reference>
<dbReference type="InterPro" id="IPR001279">
    <property type="entry name" value="Metallo-B-lactamas"/>
</dbReference>